<evidence type="ECO:0000313" key="2">
    <source>
        <dbReference type="EMBL" id="GIY74328.1"/>
    </source>
</evidence>
<evidence type="ECO:0000256" key="1">
    <source>
        <dbReference type="SAM" id="MobiDB-lite"/>
    </source>
</evidence>
<protein>
    <submittedName>
        <fullName evidence="2">Uncharacterized protein</fullName>
    </submittedName>
</protein>
<accession>A0AAV4VXY8</accession>
<feature type="region of interest" description="Disordered" evidence="1">
    <location>
        <begin position="50"/>
        <end position="75"/>
    </location>
</feature>
<keyword evidence="3" id="KW-1185">Reference proteome</keyword>
<sequence>MELYIELKSYTCGNVNLQTVPRFSFMDWRRFPLTNDAILDYGVGAANTKPPNSLLGGPPKHNESSVDSRFIGCLN</sequence>
<name>A0AAV4VXY8_CAEEX</name>
<dbReference type="AlphaFoldDB" id="A0AAV4VXY8"/>
<reference evidence="2 3" key="1">
    <citation type="submission" date="2021-06" db="EMBL/GenBank/DDBJ databases">
        <title>Caerostris extrusa draft genome.</title>
        <authorList>
            <person name="Kono N."/>
            <person name="Arakawa K."/>
        </authorList>
    </citation>
    <scope>NUCLEOTIDE SEQUENCE [LARGE SCALE GENOMIC DNA]</scope>
</reference>
<dbReference type="EMBL" id="BPLR01015204">
    <property type="protein sequence ID" value="GIY74328.1"/>
    <property type="molecule type" value="Genomic_DNA"/>
</dbReference>
<proteinExistence type="predicted"/>
<organism evidence="2 3">
    <name type="scientific">Caerostris extrusa</name>
    <name type="common">Bark spider</name>
    <name type="synonym">Caerostris bankana</name>
    <dbReference type="NCBI Taxonomy" id="172846"/>
    <lineage>
        <taxon>Eukaryota</taxon>
        <taxon>Metazoa</taxon>
        <taxon>Ecdysozoa</taxon>
        <taxon>Arthropoda</taxon>
        <taxon>Chelicerata</taxon>
        <taxon>Arachnida</taxon>
        <taxon>Araneae</taxon>
        <taxon>Araneomorphae</taxon>
        <taxon>Entelegynae</taxon>
        <taxon>Araneoidea</taxon>
        <taxon>Araneidae</taxon>
        <taxon>Caerostris</taxon>
    </lineage>
</organism>
<dbReference type="Proteomes" id="UP001054945">
    <property type="component" value="Unassembled WGS sequence"/>
</dbReference>
<comment type="caution">
    <text evidence="2">The sequence shown here is derived from an EMBL/GenBank/DDBJ whole genome shotgun (WGS) entry which is preliminary data.</text>
</comment>
<gene>
    <name evidence="2" type="ORF">CEXT_789291</name>
</gene>
<evidence type="ECO:0000313" key="3">
    <source>
        <dbReference type="Proteomes" id="UP001054945"/>
    </source>
</evidence>